<dbReference type="Proteomes" id="UP001283361">
    <property type="component" value="Unassembled WGS sequence"/>
</dbReference>
<evidence type="ECO:0000256" key="1">
    <source>
        <dbReference type="SAM" id="MobiDB-lite"/>
    </source>
</evidence>
<comment type="caution">
    <text evidence="2">The sequence shown here is derived from an EMBL/GenBank/DDBJ whole genome shotgun (WGS) entry which is preliminary data.</text>
</comment>
<proteinExistence type="predicted"/>
<evidence type="ECO:0000313" key="3">
    <source>
        <dbReference type="Proteomes" id="UP001283361"/>
    </source>
</evidence>
<sequence>MSLNGTVSKEQDRNFTATCQLLETKVPKTVARYNESKHLRSSLFLTVTAEAHFIPLVSKRRMSEQEERQLSPAAFATSDSGSCTTAR</sequence>
<dbReference type="EMBL" id="JAWDGP010001753">
    <property type="protein sequence ID" value="KAK3788606.1"/>
    <property type="molecule type" value="Genomic_DNA"/>
</dbReference>
<accession>A0AAE1AK59</accession>
<reference evidence="2" key="1">
    <citation type="journal article" date="2023" name="G3 (Bethesda)">
        <title>A reference genome for the long-term kleptoplast-retaining sea slug Elysia crispata morphotype clarki.</title>
        <authorList>
            <person name="Eastman K.E."/>
            <person name="Pendleton A.L."/>
            <person name="Shaikh M.A."/>
            <person name="Suttiyut T."/>
            <person name="Ogas R."/>
            <person name="Tomko P."/>
            <person name="Gavelis G."/>
            <person name="Widhalm J.R."/>
            <person name="Wisecaver J.H."/>
        </authorList>
    </citation>
    <scope>NUCLEOTIDE SEQUENCE</scope>
    <source>
        <strain evidence="2">ECLA1</strain>
    </source>
</reference>
<protein>
    <submittedName>
        <fullName evidence="2">Uncharacterized protein</fullName>
    </submittedName>
</protein>
<name>A0AAE1AK59_9GAST</name>
<keyword evidence="3" id="KW-1185">Reference proteome</keyword>
<feature type="compositionally biased region" description="Polar residues" evidence="1">
    <location>
        <begin position="77"/>
        <end position="87"/>
    </location>
</feature>
<evidence type="ECO:0000313" key="2">
    <source>
        <dbReference type="EMBL" id="KAK3788606.1"/>
    </source>
</evidence>
<dbReference type="AlphaFoldDB" id="A0AAE1AK59"/>
<organism evidence="2 3">
    <name type="scientific">Elysia crispata</name>
    <name type="common">lettuce slug</name>
    <dbReference type="NCBI Taxonomy" id="231223"/>
    <lineage>
        <taxon>Eukaryota</taxon>
        <taxon>Metazoa</taxon>
        <taxon>Spiralia</taxon>
        <taxon>Lophotrochozoa</taxon>
        <taxon>Mollusca</taxon>
        <taxon>Gastropoda</taxon>
        <taxon>Heterobranchia</taxon>
        <taxon>Euthyneura</taxon>
        <taxon>Panpulmonata</taxon>
        <taxon>Sacoglossa</taxon>
        <taxon>Placobranchoidea</taxon>
        <taxon>Plakobranchidae</taxon>
        <taxon>Elysia</taxon>
    </lineage>
</organism>
<feature type="region of interest" description="Disordered" evidence="1">
    <location>
        <begin position="61"/>
        <end position="87"/>
    </location>
</feature>
<gene>
    <name evidence="2" type="ORF">RRG08_031262</name>
</gene>